<proteinExistence type="predicted"/>
<dbReference type="Proteomes" id="UP000800200">
    <property type="component" value="Unassembled WGS sequence"/>
</dbReference>
<gene>
    <name evidence="1" type="ORF">K469DRAFT_530981</name>
</gene>
<reference evidence="1" key="1">
    <citation type="journal article" date="2020" name="Stud. Mycol.">
        <title>101 Dothideomycetes genomes: a test case for predicting lifestyles and emergence of pathogens.</title>
        <authorList>
            <person name="Haridas S."/>
            <person name="Albert R."/>
            <person name="Binder M."/>
            <person name="Bloem J."/>
            <person name="Labutti K."/>
            <person name="Salamov A."/>
            <person name="Andreopoulos B."/>
            <person name="Baker S."/>
            <person name="Barry K."/>
            <person name="Bills G."/>
            <person name="Bluhm B."/>
            <person name="Cannon C."/>
            <person name="Castanera R."/>
            <person name="Culley D."/>
            <person name="Daum C."/>
            <person name="Ezra D."/>
            <person name="Gonzalez J."/>
            <person name="Henrissat B."/>
            <person name="Kuo A."/>
            <person name="Liang C."/>
            <person name="Lipzen A."/>
            <person name="Lutzoni F."/>
            <person name="Magnuson J."/>
            <person name="Mondo S."/>
            <person name="Nolan M."/>
            <person name="Ohm R."/>
            <person name="Pangilinan J."/>
            <person name="Park H.-J."/>
            <person name="Ramirez L."/>
            <person name="Alfaro M."/>
            <person name="Sun H."/>
            <person name="Tritt A."/>
            <person name="Yoshinaga Y."/>
            <person name="Zwiers L.-H."/>
            <person name="Turgeon B."/>
            <person name="Goodwin S."/>
            <person name="Spatafora J."/>
            <person name="Crous P."/>
            <person name="Grigoriev I."/>
        </authorList>
    </citation>
    <scope>NUCLEOTIDE SEQUENCE</scope>
    <source>
        <strain evidence="1">CBS 207.26</strain>
    </source>
</reference>
<dbReference type="OrthoDB" id="3682664at2759"/>
<sequence length="117" mass="12903">IFNHCGQNLYVWSIRAVVNGPHTLASNGRFGEIFHRDAKSGAITVAISKDANGIYNGCPQLNLRYVVDADCKKLWYDLNSVNGFPFEGKKVVLEGDSCPEISWPEGVRLATDTLEVC</sequence>
<evidence type="ECO:0000313" key="1">
    <source>
        <dbReference type="EMBL" id="KAF2178244.1"/>
    </source>
</evidence>
<feature type="non-terminal residue" evidence="1">
    <location>
        <position position="1"/>
    </location>
</feature>
<keyword evidence="2" id="KW-1185">Reference proteome</keyword>
<dbReference type="InterPro" id="IPR006771">
    <property type="entry name" value="CetA-like"/>
</dbReference>
<protein>
    <submittedName>
        <fullName evidence="1">Uncharacterized protein</fullName>
    </submittedName>
</protein>
<dbReference type="AlphaFoldDB" id="A0A6A6DFG4"/>
<accession>A0A6A6DFG4</accession>
<organism evidence="1 2">
    <name type="scientific">Zopfia rhizophila CBS 207.26</name>
    <dbReference type="NCBI Taxonomy" id="1314779"/>
    <lineage>
        <taxon>Eukaryota</taxon>
        <taxon>Fungi</taxon>
        <taxon>Dikarya</taxon>
        <taxon>Ascomycota</taxon>
        <taxon>Pezizomycotina</taxon>
        <taxon>Dothideomycetes</taxon>
        <taxon>Dothideomycetes incertae sedis</taxon>
        <taxon>Zopfiaceae</taxon>
        <taxon>Zopfia</taxon>
    </lineage>
</organism>
<name>A0A6A6DFG4_9PEZI</name>
<dbReference type="PANTHER" id="PTHR36195">
    <property type="entry name" value="DOMAIN PROTEIN, PUTATIVE (AFU_ORTHOLOGUE AFUA_5G01990)-RELATED-RELATED"/>
    <property type="match status" value="1"/>
</dbReference>
<dbReference type="PANTHER" id="PTHR36195:SF4">
    <property type="entry name" value="DOMAIN PROTEIN, PUTATIVE (AFU_ORTHOLOGUE AFUA_5G01990)-RELATED"/>
    <property type="match status" value="1"/>
</dbReference>
<dbReference type="EMBL" id="ML994676">
    <property type="protein sequence ID" value="KAF2178244.1"/>
    <property type="molecule type" value="Genomic_DNA"/>
</dbReference>
<dbReference type="Pfam" id="PF04681">
    <property type="entry name" value="Bys1"/>
    <property type="match status" value="1"/>
</dbReference>
<feature type="non-terminal residue" evidence="1">
    <location>
        <position position="117"/>
    </location>
</feature>
<evidence type="ECO:0000313" key="2">
    <source>
        <dbReference type="Proteomes" id="UP000800200"/>
    </source>
</evidence>